<reference evidence="1 2" key="1">
    <citation type="journal article" date="2012" name="Genome Biol.">
        <title>Genome and low-iron response of an oceanic diatom adapted to chronic iron limitation.</title>
        <authorList>
            <person name="Lommer M."/>
            <person name="Specht M."/>
            <person name="Roy A.S."/>
            <person name="Kraemer L."/>
            <person name="Andreson R."/>
            <person name="Gutowska M.A."/>
            <person name="Wolf J."/>
            <person name="Bergner S.V."/>
            <person name="Schilhabel M.B."/>
            <person name="Klostermeier U.C."/>
            <person name="Beiko R.G."/>
            <person name="Rosenstiel P."/>
            <person name="Hippler M."/>
            <person name="Laroche J."/>
        </authorList>
    </citation>
    <scope>NUCLEOTIDE SEQUENCE [LARGE SCALE GENOMIC DNA]</scope>
    <source>
        <strain evidence="1 2">CCMP1005</strain>
    </source>
</reference>
<organism evidence="1 2">
    <name type="scientific">Thalassiosira oceanica</name>
    <name type="common">Marine diatom</name>
    <dbReference type="NCBI Taxonomy" id="159749"/>
    <lineage>
        <taxon>Eukaryota</taxon>
        <taxon>Sar</taxon>
        <taxon>Stramenopiles</taxon>
        <taxon>Ochrophyta</taxon>
        <taxon>Bacillariophyta</taxon>
        <taxon>Coscinodiscophyceae</taxon>
        <taxon>Thalassiosirophycidae</taxon>
        <taxon>Thalassiosirales</taxon>
        <taxon>Thalassiosiraceae</taxon>
        <taxon>Thalassiosira</taxon>
    </lineage>
</organism>
<accession>K0RJ06</accession>
<proteinExistence type="predicted"/>
<dbReference type="OrthoDB" id="10583348at2759"/>
<protein>
    <submittedName>
        <fullName evidence="1">Uncharacterized protein</fullName>
    </submittedName>
</protein>
<dbReference type="AlphaFoldDB" id="K0RJ06"/>
<sequence>MVHGMHEDRISHVFTDTDGLNNPSGFKTDVELKLLEQDLTLQLGLLHQDKLATEHMMQQDSMGVTPSSGALALPLVDPTLDEESSESLMLCLAIAGVALLPQLLGN</sequence>
<evidence type="ECO:0000313" key="2">
    <source>
        <dbReference type="Proteomes" id="UP000266841"/>
    </source>
</evidence>
<keyword evidence="2" id="KW-1185">Reference proteome</keyword>
<dbReference type="eggNOG" id="ENOG502T183">
    <property type="taxonomic scope" value="Eukaryota"/>
</dbReference>
<dbReference type="EMBL" id="AGNL01040193">
    <property type="protein sequence ID" value="EJK52244.1"/>
    <property type="molecule type" value="Genomic_DNA"/>
</dbReference>
<dbReference type="Proteomes" id="UP000266841">
    <property type="component" value="Unassembled WGS sequence"/>
</dbReference>
<comment type="caution">
    <text evidence="1">The sequence shown here is derived from an EMBL/GenBank/DDBJ whole genome shotgun (WGS) entry which is preliminary data.</text>
</comment>
<name>K0RJ06_THAOC</name>
<evidence type="ECO:0000313" key="1">
    <source>
        <dbReference type="EMBL" id="EJK52244.1"/>
    </source>
</evidence>
<gene>
    <name evidence="1" type="ORF">THAOC_28509</name>
</gene>